<comment type="caution">
    <text evidence="1">The sequence shown here is derived from an EMBL/GenBank/DDBJ whole genome shotgun (WGS) entry which is preliminary data.</text>
</comment>
<dbReference type="EMBL" id="LNQE01001913">
    <property type="protein sequence ID" value="KUG02716.1"/>
    <property type="molecule type" value="Genomic_DNA"/>
</dbReference>
<protein>
    <recommendedName>
        <fullName evidence="2">Helix-turn-helix domain-containing protein</fullName>
    </recommendedName>
</protein>
<reference evidence="1" key="1">
    <citation type="journal article" date="2015" name="Proc. Natl. Acad. Sci. U.S.A.">
        <title>Networks of energetic and metabolic interactions define dynamics in microbial communities.</title>
        <authorList>
            <person name="Embree M."/>
            <person name="Liu J.K."/>
            <person name="Al-Bassam M.M."/>
            <person name="Zengler K."/>
        </authorList>
    </citation>
    <scope>NUCLEOTIDE SEQUENCE</scope>
</reference>
<evidence type="ECO:0008006" key="2">
    <source>
        <dbReference type="Google" id="ProtNLM"/>
    </source>
</evidence>
<evidence type="ECO:0000313" key="1">
    <source>
        <dbReference type="EMBL" id="KUG02716.1"/>
    </source>
</evidence>
<gene>
    <name evidence="1" type="ORF">ASZ90_019910</name>
</gene>
<name>A0A0W8E249_9ZZZZ</name>
<proteinExistence type="predicted"/>
<dbReference type="AlphaFoldDB" id="A0A0W8E249"/>
<organism evidence="1">
    <name type="scientific">hydrocarbon metagenome</name>
    <dbReference type="NCBI Taxonomy" id="938273"/>
    <lineage>
        <taxon>unclassified sequences</taxon>
        <taxon>metagenomes</taxon>
        <taxon>ecological metagenomes</taxon>
    </lineage>
</organism>
<sequence>MLTVSQIAERFNISNRQVHNLVERGYLNVTHLYRNNNQGVTYLFSEEEIADLDIYSLLAEVQGAPARPKSRPASSFKQVIGAVRYYDRFLENISNHPEDTFLRCCFYLFHLNHYAKTYHENSNHLYRLKNQVIQKLYQENPSMLSARYLTGPDRYRVWLCEDCKDSAESSGMSYAAYIKNEYFCPKCSLHSVEKEYYSLIEFRVKLAEYKFTFHLPLASAERWMENLADLPQNTRKTGSYIDRMYLYGRPATPIEEQVFPINMIINKLENYLVTGKC</sequence>
<accession>A0A0W8E249</accession>